<name>A0A0A8HA33_9BACT</name>
<sequence length="350" mass="40848">MYFEEKIALNKALFSSLYDGEIQCFKSPLKAYRTRAEFSIYHHENGEISYAMFKNKKKTPIEKFDIADEKIQEYMPILLNNLNENLKHKLFGVEFLATKLDLSVTLLYHKNIETIIHDLQELSTRLNLKLIARSRGKKLVFNGENLRQILNINTNEFLYEFNNDCFIQPNTTINEKMIEWVVDLLEKEDRKDLLELYCGYGNFTIVLAKYFNKILATEISKKNIEFALKNCTLNSIGNISFTRLSSEELSQALKKEREFNRLKGINLDSFSISHVLVDPPRAGLDLSVIELIKNYENIIYISCNPISLRENLKKLCKTHKISKFAFFDQFANTNHLECGVYLKLNNNIKH</sequence>
<dbReference type="HAMAP" id="MF_01011">
    <property type="entry name" value="RNA_methyltr_TrmA"/>
    <property type="match status" value="1"/>
</dbReference>
<comment type="similarity">
    <text evidence="5">Belongs to the class I-like SAM-binding methyltransferase superfamily. RNA M5U methyltransferase family.</text>
</comment>
<feature type="active site" description="Nucleophile" evidence="5">
    <location>
        <position position="303"/>
    </location>
</feature>
<dbReference type="InterPro" id="IPR010280">
    <property type="entry name" value="U5_MeTrfase_fam"/>
</dbReference>
<keyword evidence="2 5" id="KW-0808">Transferase</keyword>
<evidence type="ECO:0000256" key="4">
    <source>
        <dbReference type="ARBA" id="ARBA00022694"/>
    </source>
</evidence>
<evidence type="ECO:0000256" key="1">
    <source>
        <dbReference type="ARBA" id="ARBA00022603"/>
    </source>
</evidence>
<dbReference type="RefSeq" id="WP_039664169.1">
    <property type="nucleotide sequence ID" value="NZ_CP007772.1"/>
</dbReference>
<evidence type="ECO:0000313" key="8">
    <source>
        <dbReference type="Proteomes" id="UP000031135"/>
    </source>
</evidence>
<dbReference type="NCBIfam" id="TIGR02143">
    <property type="entry name" value="trmA_only"/>
    <property type="match status" value="1"/>
</dbReference>
<proteinExistence type="inferred from homology"/>
<dbReference type="EMBL" id="CP007772">
    <property type="protein sequence ID" value="AJC90968.1"/>
    <property type="molecule type" value="Genomic_DNA"/>
</dbReference>
<dbReference type="PROSITE" id="PS01230">
    <property type="entry name" value="TRMA_1"/>
    <property type="match status" value="1"/>
</dbReference>
<dbReference type="InterPro" id="IPR011869">
    <property type="entry name" value="TrmA_MeTrfase"/>
</dbReference>
<dbReference type="FunFam" id="3.40.50.150:FF:000012">
    <property type="entry name" value="tRNA/tmRNA (uracil-C(5))-methyltransferase"/>
    <property type="match status" value="1"/>
</dbReference>
<dbReference type="PROSITE" id="PS51687">
    <property type="entry name" value="SAM_MT_RNA_M5U"/>
    <property type="match status" value="1"/>
</dbReference>
<dbReference type="KEGG" id="csm:CSUB8521_1135"/>
<gene>
    <name evidence="7" type="primary">trmA</name>
    <name evidence="7" type="ORF">CSUB8521_1135</name>
</gene>
<dbReference type="PANTHER" id="PTHR47790:SF2">
    <property type="entry name" value="TRNA_TMRNA (URACIL-C(5))-METHYLTRANSFERASE"/>
    <property type="match status" value="1"/>
</dbReference>
<dbReference type="SUPFAM" id="SSF53335">
    <property type="entry name" value="S-adenosyl-L-methionine-dependent methyltransferases"/>
    <property type="match status" value="1"/>
</dbReference>
<dbReference type="CDD" id="cd02440">
    <property type="entry name" value="AdoMet_MTases"/>
    <property type="match status" value="1"/>
</dbReference>
<dbReference type="GO" id="GO:0005829">
    <property type="term" value="C:cytosol"/>
    <property type="evidence" value="ECO:0007669"/>
    <property type="project" value="TreeGrafter"/>
</dbReference>
<dbReference type="AlphaFoldDB" id="A0A0A8HA33"/>
<evidence type="ECO:0000256" key="2">
    <source>
        <dbReference type="ARBA" id="ARBA00022679"/>
    </source>
</evidence>
<dbReference type="Proteomes" id="UP000031135">
    <property type="component" value="Chromosome"/>
</dbReference>
<feature type="active site" evidence="6">
    <location>
        <position position="303"/>
    </location>
</feature>
<dbReference type="InterPro" id="IPR030390">
    <property type="entry name" value="MeTrfase_TrmA_AS"/>
</dbReference>
<evidence type="ECO:0000256" key="5">
    <source>
        <dbReference type="PROSITE-ProRule" id="PRU01024"/>
    </source>
</evidence>
<dbReference type="PANTHER" id="PTHR47790">
    <property type="entry name" value="TRNA/TMRNA (URACIL-C(5))-METHYLTRANSFERASE"/>
    <property type="match status" value="1"/>
</dbReference>
<feature type="binding site" evidence="5">
    <location>
        <position position="218"/>
    </location>
    <ligand>
        <name>S-adenosyl-L-methionine</name>
        <dbReference type="ChEBI" id="CHEBI:59789"/>
    </ligand>
</feature>
<dbReference type="InterPro" id="IPR029063">
    <property type="entry name" value="SAM-dependent_MTases_sf"/>
</dbReference>
<dbReference type="EC" id="2.1.1.35" evidence="7"/>
<dbReference type="GO" id="GO:0008033">
    <property type="term" value="P:tRNA processing"/>
    <property type="evidence" value="ECO:0007669"/>
    <property type="project" value="UniProtKB-KW"/>
</dbReference>
<reference evidence="7 8" key="1">
    <citation type="journal article" date="2014" name="Genome Biol. Evol.">
        <title>Comparative Genomics of the Campylobacter lari Group.</title>
        <authorList>
            <person name="Miller W.G."/>
            <person name="Yee E."/>
            <person name="Chapman M.H."/>
            <person name="Smith T.P."/>
            <person name="Bono J.L."/>
            <person name="Huynh S."/>
            <person name="Parker C.T."/>
            <person name="Vandamme P."/>
            <person name="Luong K."/>
            <person name="Korlach J."/>
        </authorList>
    </citation>
    <scope>NUCLEOTIDE SEQUENCE [LARGE SCALE GENOMIC DNA]</scope>
    <source>
        <strain evidence="7 8">LMG 24374</strain>
    </source>
</reference>
<feature type="binding site" evidence="5">
    <location>
        <position position="168"/>
    </location>
    <ligand>
        <name>S-adenosyl-L-methionine</name>
        <dbReference type="ChEBI" id="CHEBI:59789"/>
    </ligand>
</feature>
<dbReference type="GO" id="GO:0032259">
    <property type="term" value="P:methylation"/>
    <property type="evidence" value="ECO:0007669"/>
    <property type="project" value="UniProtKB-KW"/>
</dbReference>
<keyword evidence="4" id="KW-0819">tRNA processing</keyword>
<keyword evidence="3 5" id="KW-0949">S-adenosyl-L-methionine</keyword>
<evidence type="ECO:0000256" key="6">
    <source>
        <dbReference type="PROSITE-ProRule" id="PRU10015"/>
    </source>
</evidence>
<feature type="binding site" evidence="5">
    <location>
        <position position="278"/>
    </location>
    <ligand>
        <name>S-adenosyl-L-methionine</name>
        <dbReference type="ChEBI" id="CHEBI:59789"/>
    </ligand>
</feature>
<evidence type="ECO:0000313" key="7">
    <source>
        <dbReference type="EMBL" id="AJC90968.1"/>
    </source>
</evidence>
<dbReference type="Pfam" id="PF05958">
    <property type="entry name" value="tRNA_U5-meth_tr"/>
    <property type="match status" value="1"/>
</dbReference>
<dbReference type="HOGENOM" id="CLU_043022_1_0_7"/>
<organism evidence="7 8">
    <name type="scientific">Campylobacter subantarcticus LMG 24374</name>
    <dbReference type="NCBI Taxonomy" id="1388751"/>
    <lineage>
        <taxon>Bacteria</taxon>
        <taxon>Pseudomonadati</taxon>
        <taxon>Campylobacterota</taxon>
        <taxon>Epsilonproteobacteria</taxon>
        <taxon>Campylobacterales</taxon>
        <taxon>Campylobacteraceae</taxon>
        <taxon>Campylobacter</taxon>
    </lineage>
</organism>
<feature type="binding site" evidence="5">
    <location>
        <position position="197"/>
    </location>
    <ligand>
        <name>S-adenosyl-L-methionine</name>
        <dbReference type="ChEBI" id="CHEBI:59789"/>
    </ligand>
</feature>
<keyword evidence="1 5" id="KW-0489">Methyltransferase</keyword>
<dbReference type="GO" id="GO:0000049">
    <property type="term" value="F:tRNA binding"/>
    <property type="evidence" value="ECO:0007669"/>
    <property type="project" value="TreeGrafter"/>
</dbReference>
<dbReference type="OrthoDB" id="9804590at2"/>
<dbReference type="Gene3D" id="2.40.50.1070">
    <property type="match status" value="1"/>
</dbReference>
<protein>
    <submittedName>
        <fullName evidence="7">tRNA m5U54 methyltransferase</fullName>
        <ecNumber evidence="7">2.1.1.35</ecNumber>
    </submittedName>
</protein>
<accession>A0A0A8HA33</accession>
<dbReference type="GO" id="GO:0030697">
    <property type="term" value="F:tRNA (uracil(54)-C5)-methyltransferase activity, S-adenosyl methionine-dependent"/>
    <property type="evidence" value="ECO:0007669"/>
    <property type="project" value="UniProtKB-EC"/>
</dbReference>
<dbReference type="Gene3D" id="3.40.50.150">
    <property type="entry name" value="Vaccinia Virus protein VP39"/>
    <property type="match status" value="1"/>
</dbReference>
<evidence type="ECO:0000256" key="3">
    <source>
        <dbReference type="ARBA" id="ARBA00022691"/>
    </source>
</evidence>
<dbReference type="GO" id="GO:0019843">
    <property type="term" value="F:rRNA binding"/>
    <property type="evidence" value="ECO:0007669"/>
    <property type="project" value="TreeGrafter"/>
</dbReference>